<evidence type="ECO:0000259" key="1">
    <source>
        <dbReference type="Pfam" id="PF13649"/>
    </source>
</evidence>
<dbReference type="RefSeq" id="WP_082030613.1">
    <property type="nucleotide sequence ID" value="NZ_AP012273.1"/>
</dbReference>
<organism evidence="2 3">
    <name type="scientific">Thiolapillus brandeum</name>
    <dbReference type="NCBI Taxonomy" id="1076588"/>
    <lineage>
        <taxon>Bacteria</taxon>
        <taxon>Pseudomonadati</taxon>
        <taxon>Pseudomonadota</taxon>
        <taxon>Gammaproteobacteria</taxon>
        <taxon>Chromatiales</taxon>
        <taxon>Sedimenticolaceae</taxon>
        <taxon>Thiolapillus</taxon>
    </lineage>
</organism>
<keyword evidence="2" id="KW-0489">Methyltransferase</keyword>
<dbReference type="CDD" id="cd02440">
    <property type="entry name" value="AdoMet_MTases"/>
    <property type="match status" value="1"/>
</dbReference>
<evidence type="ECO:0000313" key="2">
    <source>
        <dbReference type="EMBL" id="BAO44075.1"/>
    </source>
</evidence>
<dbReference type="Gene3D" id="3.40.50.150">
    <property type="entry name" value="Vaccinia Virus protein VP39"/>
    <property type="match status" value="1"/>
</dbReference>
<dbReference type="InterPro" id="IPR041698">
    <property type="entry name" value="Methyltransf_25"/>
</dbReference>
<dbReference type="GO" id="GO:0032259">
    <property type="term" value="P:methylation"/>
    <property type="evidence" value="ECO:0007669"/>
    <property type="project" value="UniProtKB-KW"/>
</dbReference>
<gene>
    <name evidence="2" type="ORF">TBH_C1148</name>
</gene>
<evidence type="ECO:0000313" key="3">
    <source>
        <dbReference type="Proteomes" id="UP000031631"/>
    </source>
</evidence>
<dbReference type="SUPFAM" id="SSF53335">
    <property type="entry name" value="S-adenosyl-L-methionine-dependent methyltransferases"/>
    <property type="match status" value="1"/>
</dbReference>
<sequence length="235" mass="26561">MDTYSQALQNYYDEKEPFNYEIVRDDGYSSVVPLSIFFEDSGFSNIELLALDRCKGKVLDVGAGAGRHSLELQRRKVNVTAIDISYNAVGIMASRGVEKVIHSDIMDLSDVKYDILLMLMNGIGMVGNPERLDAFLKKSKLLLSKNGIIIFDSVDVLKTDNQKHISYREKNIQNGRLPGQQKLRINYAGIAGEWFNWLHISFNEASQFAKKHGFVTELVNMQENGQYIATLQIKS</sequence>
<keyword evidence="2" id="KW-0808">Transferase</keyword>
<dbReference type="InterPro" id="IPR029063">
    <property type="entry name" value="SAM-dependent_MTases_sf"/>
</dbReference>
<dbReference type="AlphaFoldDB" id="A0A7U6GI73"/>
<dbReference type="GO" id="GO:0008168">
    <property type="term" value="F:methyltransferase activity"/>
    <property type="evidence" value="ECO:0007669"/>
    <property type="project" value="UniProtKB-KW"/>
</dbReference>
<dbReference type="KEGG" id="tbn:TBH_C1148"/>
<name>A0A7U6GI73_9GAMM</name>
<protein>
    <submittedName>
        <fullName evidence="2">Methyltransferase</fullName>
    </submittedName>
</protein>
<proteinExistence type="predicted"/>
<dbReference type="OrthoDB" id="7348755at2"/>
<dbReference type="EMBL" id="AP012273">
    <property type="protein sequence ID" value="BAO44075.1"/>
    <property type="molecule type" value="Genomic_DNA"/>
</dbReference>
<dbReference type="Proteomes" id="UP000031631">
    <property type="component" value="Chromosome"/>
</dbReference>
<accession>A0A7U6GI73</accession>
<feature type="domain" description="Methyltransferase" evidence="1">
    <location>
        <begin position="58"/>
        <end position="147"/>
    </location>
</feature>
<keyword evidence="3" id="KW-1185">Reference proteome</keyword>
<dbReference type="Pfam" id="PF13649">
    <property type="entry name" value="Methyltransf_25"/>
    <property type="match status" value="1"/>
</dbReference>
<reference evidence="2 3" key="1">
    <citation type="journal article" date="2014" name="PLoS ONE">
        <title>Physiological and genomic features of a novel sulfur-oxidizing gammaproteobacterium belonging to a previously uncultivated symbiotic lineage isolated from a hydrothermal vent.</title>
        <authorList>
            <person name="Nunoura T."/>
            <person name="Takaki Y."/>
            <person name="Kazama H."/>
            <person name="Kakuta J."/>
            <person name="Shimamura S."/>
            <person name="Makita H."/>
            <person name="Hirai M."/>
            <person name="Miyazaki M."/>
            <person name="Takai K."/>
        </authorList>
    </citation>
    <scope>NUCLEOTIDE SEQUENCE [LARGE SCALE GENOMIC DNA]</scope>
    <source>
        <strain evidence="2 3">Hiromi1</strain>
    </source>
</reference>